<keyword evidence="3" id="KW-0238">DNA-binding</keyword>
<accession>A0AAD4J6F7</accession>
<dbReference type="InterPro" id="IPR005508">
    <property type="entry name" value="At2g31720-like"/>
</dbReference>
<evidence type="ECO:0000313" key="8">
    <source>
        <dbReference type="Proteomes" id="UP001190926"/>
    </source>
</evidence>
<evidence type="ECO:0000313" key="7">
    <source>
        <dbReference type="EMBL" id="KAH6827962.1"/>
    </source>
</evidence>
<dbReference type="Proteomes" id="UP001190926">
    <property type="component" value="Unassembled WGS sequence"/>
</dbReference>
<dbReference type="AlphaFoldDB" id="A0AAD4J6F7"/>
<dbReference type="InterPro" id="IPR015300">
    <property type="entry name" value="DNA-bd_pseudobarrel_sf"/>
</dbReference>
<evidence type="ECO:0000256" key="6">
    <source>
        <dbReference type="SAM" id="MobiDB-lite"/>
    </source>
</evidence>
<name>A0AAD4J6F7_PERFH</name>
<feature type="compositionally biased region" description="Basic residues" evidence="6">
    <location>
        <begin position="127"/>
        <end position="138"/>
    </location>
</feature>
<evidence type="ECO:0000256" key="3">
    <source>
        <dbReference type="ARBA" id="ARBA00023125"/>
    </source>
</evidence>
<evidence type="ECO:0000256" key="2">
    <source>
        <dbReference type="ARBA" id="ARBA00023015"/>
    </source>
</evidence>
<dbReference type="EMBL" id="SDAM02000133">
    <property type="protein sequence ID" value="KAH6827962.1"/>
    <property type="molecule type" value="Genomic_DNA"/>
</dbReference>
<keyword evidence="4" id="KW-0804">Transcription</keyword>
<dbReference type="PANTHER" id="PTHR31541">
    <property type="entry name" value="B3 DOMAIN PLANT PROTEIN-RELATED"/>
    <property type="match status" value="1"/>
</dbReference>
<evidence type="ECO:0008006" key="9">
    <source>
        <dbReference type="Google" id="ProtNLM"/>
    </source>
</evidence>
<dbReference type="Gene3D" id="2.40.330.10">
    <property type="entry name" value="DNA-binding pseudobarrel domain"/>
    <property type="match status" value="1"/>
</dbReference>
<keyword evidence="5" id="KW-0539">Nucleus</keyword>
<keyword evidence="8" id="KW-1185">Reference proteome</keyword>
<comment type="subcellular location">
    <subcellularLocation>
        <location evidence="1">Nucleus</location>
    </subcellularLocation>
</comment>
<organism evidence="7 8">
    <name type="scientific">Perilla frutescens var. hirtella</name>
    <name type="common">Perilla citriodora</name>
    <name type="synonym">Perilla setoyensis</name>
    <dbReference type="NCBI Taxonomy" id="608512"/>
    <lineage>
        <taxon>Eukaryota</taxon>
        <taxon>Viridiplantae</taxon>
        <taxon>Streptophyta</taxon>
        <taxon>Embryophyta</taxon>
        <taxon>Tracheophyta</taxon>
        <taxon>Spermatophyta</taxon>
        <taxon>Magnoliopsida</taxon>
        <taxon>eudicotyledons</taxon>
        <taxon>Gunneridae</taxon>
        <taxon>Pentapetalae</taxon>
        <taxon>asterids</taxon>
        <taxon>lamiids</taxon>
        <taxon>Lamiales</taxon>
        <taxon>Lamiaceae</taxon>
        <taxon>Nepetoideae</taxon>
        <taxon>Elsholtzieae</taxon>
        <taxon>Perilla</taxon>
    </lineage>
</organism>
<dbReference type="PANTHER" id="PTHR31541:SF25">
    <property type="entry name" value="GAMMA-GLIADIN B"/>
    <property type="match status" value="1"/>
</dbReference>
<evidence type="ECO:0000256" key="5">
    <source>
        <dbReference type="ARBA" id="ARBA00023242"/>
    </source>
</evidence>
<feature type="region of interest" description="Disordered" evidence="6">
    <location>
        <begin position="1"/>
        <end position="60"/>
    </location>
</feature>
<dbReference type="GO" id="GO:0003677">
    <property type="term" value="F:DNA binding"/>
    <property type="evidence" value="ECO:0007669"/>
    <property type="project" value="UniProtKB-KW"/>
</dbReference>
<sequence length="337" mass="37871">MKKISELEFSTLPNSSDIPSPVYNPTPLRWYRPPEEGVDSPIDHHDHVETPSNPTVLDEHDGADAVEVDTTLRLSNYVAGNPTIPPAEINPPPPLGWFRPDFFDGVEDDEVDTTLSLRPPGSTDHNKSRKLLQAKKGKIKAEADADDVGDDRPKKRRSRRSNNGDDEDQRPLIPIELIPGLQNIVSGNGTRPTFLYRKKLAESDVRRDQNRLFVTRRERMMEFLREEEAAVVDGGGKGLKIVGVDGGGKVYENLGLRKWASLKMTVINSDWWRLVAANNAITGDVVEIWGYRENEKPFFAFNFRRENEKPFFAFNFRRENGGDINAASTSGTKASSE</sequence>
<proteinExistence type="predicted"/>
<dbReference type="GO" id="GO:0005634">
    <property type="term" value="C:nucleus"/>
    <property type="evidence" value="ECO:0007669"/>
    <property type="project" value="UniProtKB-SubCell"/>
</dbReference>
<dbReference type="SUPFAM" id="SSF101936">
    <property type="entry name" value="DNA-binding pseudobarrel domain"/>
    <property type="match status" value="1"/>
</dbReference>
<gene>
    <name evidence="7" type="ORF">C2S53_020234</name>
</gene>
<evidence type="ECO:0000256" key="1">
    <source>
        <dbReference type="ARBA" id="ARBA00004123"/>
    </source>
</evidence>
<feature type="region of interest" description="Disordered" evidence="6">
    <location>
        <begin position="112"/>
        <end position="173"/>
    </location>
</feature>
<evidence type="ECO:0000256" key="4">
    <source>
        <dbReference type="ARBA" id="ARBA00023163"/>
    </source>
</evidence>
<reference evidence="7 8" key="1">
    <citation type="journal article" date="2021" name="Nat. Commun.">
        <title>Incipient diploidization of the medicinal plant Perilla within 10,000 years.</title>
        <authorList>
            <person name="Zhang Y."/>
            <person name="Shen Q."/>
            <person name="Leng L."/>
            <person name="Zhang D."/>
            <person name="Chen S."/>
            <person name="Shi Y."/>
            <person name="Ning Z."/>
            <person name="Chen S."/>
        </authorList>
    </citation>
    <scope>NUCLEOTIDE SEQUENCE [LARGE SCALE GENOMIC DNA]</scope>
    <source>
        <strain evidence="8">cv. PC099</strain>
    </source>
</reference>
<protein>
    <recommendedName>
        <fullName evidence="9">B3 domain-containing protein</fullName>
    </recommendedName>
</protein>
<comment type="caution">
    <text evidence="7">The sequence shown here is derived from an EMBL/GenBank/DDBJ whole genome shotgun (WGS) entry which is preliminary data.</text>
</comment>
<keyword evidence="2" id="KW-0805">Transcription regulation</keyword>